<keyword evidence="2" id="KW-1185">Reference proteome</keyword>
<evidence type="ECO:0000313" key="2">
    <source>
        <dbReference type="Proteomes" id="UP001576774"/>
    </source>
</evidence>
<name>A0ABV4WZ18_9CYAN</name>
<dbReference type="EMBL" id="JBHFNQ010000023">
    <property type="protein sequence ID" value="MFB2875761.1"/>
    <property type="molecule type" value="Genomic_DNA"/>
</dbReference>
<organism evidence="1 2">
    <name type="scientific">Floridaenema aerugineum BLCC-F46</name>
    <dbReference type="NCBI Taxonomy" id="3153654"/>
    <lineage>
        <taxon>Bacteria</taxon>
        <taxon>Bacillati</taxon>
        <taxon>Cyanobacteriota</taxon>
        <taxon>Cyanophyceae</taxon>
        <taxon>Oscillatoriophycideae</taxon>
        <taxon>Aerosakkonematales</taxon>
        <taxon>Aerosakkonemataceae</taxon>
        <taxon>Floridanema</taxon>
        <taxon>Floridanema aerugineum</taxon>
    </lineage>
</organism>
<dbReference type="InterPro" id="IPR003772">
    <property type="entry name" value="YceD"/>
</dbReference>
<dbReference type="Proteomes" id="UP001576774">
    <property type="component" value="Unassembled WGS sequence"/>
</dbReference>
<sequence length="170" mass="19303">MEAIYIPRLTKAPQQTEVIEVDEFFPDLETLTPVRGKIKVAHKGTYLDVSAQAEAIVTLTCHRCLQQYNHRLLVKTSEMIWLDEAADRDDDVLEKETALEDLVESLPPNGYFYPDDWLYQQMCLAIPQRQLCDKNCQGIQLENSSSAGGGTIDSRWASLESLKERLNNGK</sequence>
<dbReference type="RefSeq" id="WP_413268916.1">
    <property type="nucleotide sequence ID" value="NZ_JBHFNQ010000023.1"/>
</dbReference>
<reference evidence="1 2" key="1">
    <citation type="submission" date="2024-09" db="EMBL/GenBank/DDBJ databases">
        <title>Floridaenema gen nov. (Aerosakkonemataceae, Aerosakkonematales ord. nov., Cyanobacteria) from benthic tropical and subtropical fresh waters, with the description of four new species.</title>
        <authorList>
            <person name="Moretto J.A."/>
            <person name="Berthold D.E."/>
            <person name="Lefler F.W."/>
            <person name="Huang I.-S."/>
            <person name="Laughinghouse H. IV."/>
        </authorList>
    </citation>
    <scope>NUCLEOTIDE SEQUENCE [LARGE SCALE GENOMIC DNA]</scope>
    <source>
        <strain evidence="1 2">BLCC-F46</strain>
    </source>
</reference>
<gene>
    <name evidence="1" type="ORF">ACE1CC_02605</name>
</gene>
<proteinExistence type="predicted"/>
<evidence type="ECO:0000313" key="1">
    <source>
        <dbReference type="EMBL" id="MFB2875761.1"/>
    </source>
</evidence>
<protein>
    <submittedName>
        <fullName evidence="1">DUF177 domain-containing protein</fullName>
    </submittedName>
</protein>
<dbReference type="Pfam" id="PF02620">
    <property type="entry name" value="YceD"/>
    <property type="match status" value="1"/>
</dbReference>
<comment type="caution">
    <text evidence="1">The sequence shown here is derived from an EMBL/GenBank/DDBJ whole genome shotgun (WGS) entry which is preliminary data.</text>
</comment>
<accession>A0ABV4WZ18</accession>